<keyword evidence="2" id="KW-0677">Repeat</keyword>
<organism evidence="6 7">
    <name type="scientific">Psylliodes chrysocephalus</name>
    <dbReference type="NCBI Taxonomy" id="3402493"/>
    <lineage>
        <taxon>Eukaryota</taxon>
        <taxon>Metazoa</taxon>
        <taxon>Ecdysozoa</taxon>
        <taxon>Arthropoda</taxon>
        <taxon>Hexapoda</taxon>
        <taxon>Insecta</taxon>
        <taxon>Pterygota</taxon>
        <taxon>Neoptera</taxon>
        <taxon>Endopterygota</taxon>
        <taxon>Coleoptera</taxon>
        <taxon>Polyphaga</taxon>
        <taxon>Cucujiformia</taxon>
        <taxon>Chrysomeloidea</taxon>
        <taxon>Chrysomelidae</taxon>
        <taxon>Galerucinae</taxon>
        <taxon>Alticini</taxon>
        <taxon>Psylliodes</taxon>
    </lineage>
</organism>
<dbReference type="GO" id="GO:0043226">
    <property type="term" value="C:organelle"/>
    <property type="evidence" value="ECO:0007669"/>
    <property type="project" value="UniProtKB-ARBA"/>
</dbReference>
<name>A0A9P0G9F2_9CUCU</name>
<dbReference type="Proteomes" id="UP001153636">
    <property type="component" value="Chromosome 2"/>
</dbReference>
<dbReference type="InterPro" id="IPR030374">
    <property type="entry name" value="PABS"/>
</dbReference>
<dbReference type="OrthoDB" id="10260307at2759"/>
<evidence type="ECO:0000256" key="2">
    <source>
        <dbReference type="ARBA" id="ARBA00022737"/>
    </source>
</evidence>
<evidence type="ECO:0000259" key="4">
    <source>
        <dbReference type="PROSITE" id="PS50222"/>
    </source>
</evidence>
<evidence type="ECO:0000313" key="6">
    <source>
        <dbReference type="EMBL" id="CAH1107149.1"/>
    </source>
</evidence>
<dbReference type="GO" id="GO:0005509">
    <property type="term" value="F:calcium ion binding"/>
    <property type="evidence" value="ECO:0007669"/>
    <property type="project" value="InterPro"/>
</dbReference>
<keyword evidence="3" id="KW-0620">Polyamine biosynthesis</keyword>
<dbReference type="GO" id="GO:0006596">
    <property type="term" value="P:polyamine biosynthetic process"/>
    <property type="evidence" value="ECO:0007669"/>
    <property type="project" value="UniProtKB-UniRule"/>
</dbReference>
<evidence type="ECO:0008006" key="8">
    <source>
        <dbReference type="Google" id="ProtNLM"/>
    </source>
</evidence>
<dbReference type="AlphaFoldDB" id="A0A9P0G9F2"/>
<accession>A0A9P0G9F2</accession>
<dbReference type="InterPro" id="IPR011992">
    <property type="entry name" value="EF-hand-dom_pair"/>
</dbReference>
<dbReference type="Gene3D" id="1.10.238.10">
    <property type="entry name" value="EF-hand"/>
    <property type="match status" value="1"/>
</dbReference>
<sequence length="133" mass="15258">MCEVRDISTILRGLGLCPTEAEIQEIIVQVEHPRIPGSVHLRHFLPVAVQIIREHKFEPAGPERLLEAFRTLDVLGKGFLTREQITTYMTQDGEPFSQDEVDEMLELAIDPLSHTVPYEYYINKLLIEETTDI</sequence>
<dbReference type="PROSITE" id="PS51006">
    <property type="entry name" value="PABS_2"/>
    <property type="match status" value="1"/>
</dbReference>
<dbReference type="PROSITE" id="PS50222">
    <property type="entry name" value="EF_HAND_2"/>
    <property type="match status" value="1"/>
</dbReference>
<evidence type="ECO:0000313" key="7">
    <source>
        <dbReference type="Proteomes" id="UP001153636"/>
    </source>
</evidence>
<keyword evidence="7" id="KW-1185">Reference proteome</keyword>
<evidence type="ECO:0000256" key="3">
    <source>
        <dbReference type="PROSITE-ProRule" id="PRU00354"/>
    </source>
</evidence>
<evidence type="ECO:0000259" key="5">
    <source>
        <dbReference type="PROSITE" id="PS51006"/>
    </source>
</evidence>
<dbReference type="GO" id="GO:0016740">
    <property type="term" value="F:transferase activity"/>
    <property type="evidence" value="ECO:0007669"/>
    <property type="project" value="UniProtKB-UniRule"/>
</dbReference>
<dbReference type="PANTHER" id="PTHR46763:SF1">
    <property type="entry name" value="DYNEIN REGULATORY COMPLEX PROTEIN 8"/>
    <property type="match status" value="1"/>
</dbReference>
<dbReference type="SUPFAM" id="SSF47473">
    <property type="entry name" value="EF-hand"/>
    <property type="match status" value="1"/>
</dbReference>
<dbReference type="PANTHER" id="PTHR46763">
    <property type="entry name" value="DYNEIN REGULATORY COMPLEX PROTEIN 8"/>
    <property type="match status" value="1"/>
</dbReference>
<dbReference type="EMBL" id="OV651814">
    <property type="protein sequence ID" value="CAH1107149.1"/>
    <property type="molecule type" value="Genomic_DNA"/>
</dbReference>
<feature type="domain" description="PABS" evidence="5">
    <location>
        <begin position="103"/>
        <end position="133"/>
    </location>
</feature>
<evidence type="ECO:0000256" key="1">
    <source>
        <dbReference type="ARBA" id="ARBA00022679"/>
    </source>
</evidence>
<protein>
    <recommendedName>
        <fullName evidence="8">Dynein regulatory complex protein 8</fullName>
    </recommendedName>
</protein>
<proteinExistence type="predicted"/>
<comment type="caution">
    <text evidence="3">Lacks conserved residue(s) required for the propagation of feature annotation.</text>
</comment>
<reference evidence="6" key="1">
    <citation type="submission" date="2022-01" db="EMBL/GenBank/DDBJ databases">
        <authorList>
            <person name="King R."/>
        </authorList>
    </citation>
    <scope>NUCLEOTIDE SEQUENCE</scope>
</reference>
<dbReference type="InterPro" id="IPR002048">
    <property type="entry name" value="EF_hand_dom"/>
</dbReference>
<feature type="domain" description="EF-hand" evidence="4">
    <location>
        <begin position="60"/>
        <end position="95"/>
    </location>
</feature>
<keyword evidence="1 3" id="KW-0808">Transferase</keyword>
<gene>
    <name evidence="6" type="ORF">PSYICH_LOCUS7514</name>
</gene>
<dbReference type="FunFam" id="1.10.238.10:FF:000178">
    <property type="entry name" value="Calmodulin-2 A"/>
    <property type="match status" value="1"/>
</dbReference>